<proteinExistence type="predicted"/>
<evidence type="ECO:0000313" key="2">
    <source>
        <dbReference type="EMBL" id="CAG7723365.1"/>
    </source>
</evidence>
<sequence length="317" mass="36957">MVKKTLTPSDLIYCVGDVEEHEFPGEHDFDCRFADSQDSCLPEKCKLQKQLEARRRDSSLKRVTTQAKTNIWQKACNEVTEELNELNAILILLGLPPSGYNSLKIFPTPIYETAPHFLTCRAKDYMEYYVFPYLMPAIEALVMFLFKNQILQCRLSTFNPLDFLTEYLYNRNPLFPERHPQPTPLFEINFVKRWLAKYPRKLLPKWLQMSGDEATRIIQRSFRGYLVRKRDDVQEMRAFWRDYNQDLLDAKQKLTQMTEDEATLVLPKDSKGHKQSPRASKQTRVYMSHAESVVATSLRKKQSVSHCVSSFGTGIGH</sequence>
<name>A0A8J2P439_9HEXA</name>
<keyword evidence="3" id="KW-1185">Reference proteome</keyword>
<dbReference type="CDD" id="cd22969">
    <property type="entry name" value="DD_IQCK"/>
    <property type="match status" value="1"/>
</dbReference>
<comment type="caution">
    <text evidence="2">The sequence shown here is derived from an EMBL/GenBank/DDBJ whole genome shotgun (WGS) entry which is preliminary data.</text>
</comment>
<reference evidence="2" key="1">
    <citation type="submission" date="2021-06" db="EMBL/GenBank/DDBJ databases">
        <authorList>
            <person name="Hodson N. C."/>
            <person name="Mongue J. A."/>
            <person name="Jaron S. K."/>
        </authorList>
    </citation>
    <scope>NUCLEOTIDE SEQUENCE</scope>
</reference>
<organism evidence="2 3">
    <name type="scientific">Allacma fusca</name>
    <dbReference type="NCBI Taxonomy" id="39272"/>
    <lineage>
        <taxon>Eukaryota</taxon>
        <taxon>Metazoa</taxon>
        <taxon>Ecdysozoa</taxon>
        <taxon>Arthropoda</taxon>
        <taxon>Hexapoda</taxon>
        <taxon>Collembola</taxon>
        <taxon>Symphypleona</taxon>
        <taxon>Sminthuridae</taxon>
        <taxon>Allacma</taxon>
    </lineage>
</organism>
<feature type="region of interest" description="Disordered" evidence="1">
    <location>
        <begin position="267"/>
        <end position="286"/>
    </location>
</feature>
<dbReference type="EMBL" id="CAJVCH010098436">
    <property type="protein sequence ID" value="CAG7723365.1"/>
    <property type="molecule type" value="Genomic_DNA"/>
</dbReference>
<dbReference type="OrthoDB" id="2155538at2759"/>
<dbReference type="PANTHER" id="PTHR34927:SF1">
    <property type="entry name" value="IQ DOMAIN-CONTAINING PROTEIN K"/>
    <property type="match status" value="1"/>
</dbReference>
<protein>
    <recommendedName>
        <fullName evidence="4">IQ domain-containing protein K</fullName>
    </recommendedName>
</protein>
<evidence type="ECO:0008006" key="4">
    <source>
        <dbReference type="Google" id="ProtNLM"/>
    </source>
</evidence>
<dbReference type="InterPro" id="IPR043408">
    <property type="entry name" value="IQCK"/>
</dbReference>
<evidence type="ECO:0000313" key="3">
    <source>
        <dbReference type="Proteomes" id="UP000708208"/>
    </source>
</evidence>
<evidence type="ECO:0000256" key="1">
    <source>
        <dbReference type="SAM" id="MobiDB-lite"/>
    </source>
</evidence>
<gene>
    <name evidence="2" type="ORF">AFUS01_LOCUS12458</name>
</gene>
<dbReference type="PANTHER" id="PTHR34927">
    <property type="entry name" value="IQ DOMAIN-CONTAINING PROTEIN K"/>
    <property type="match status" value="1"/>
</dbReference>
<dbReference type="AlphaFoldDB" id="A0A8J2P439"/>
<dbReference type="Proteomes" id="UP000708208">
    <property type="component" value="Unassembled WGS sequence"/>
</dbReference>
<accession>A0A8J2P439</accession>
<dbReference type="PROSITE" id="PS50096">
    <property type="entry name" value="IQ"/>
    <property type="match status" value="1"/>
</dbReference>